<dbReference type="Gene3D" id="1.10.8.1310">
    <property type="match status" value="1"/>
</dbReference>
<feature type="region of interest" description="Disordered" evidence="2">
    <location>
        <begin position="262"/>
        <end position="435"/>
    </location>
</feature>
<dbReference type="STRING" id="1314776.A0A165XEF8"/>
<evidence type="ECO:0000256" key="3">
    <source>
        <dbReference type="SAM" id="Phobius"/>
    </source>
</evidence>
<dbReference type="Proteomes" id="UP000076798">
    <property type="component" value="Unassembled WGS sequence"/>
</dbReference>
<dbReference type="SUPFAM" id="SSF47923">
    <property type="entry name" value="Ypt/Rab-GAP domain of gyp1p"/>
    <property type="match status" value="2"/>
</dbReference>
<dbReference type="PANTHER" id="PTHR20913">
    <property type="entry name" value="TBC1 DOMAIN FAMILY MEMBER 20/GTPASE"/>
    <property type="match status" value="1"/>
</dbReference>
<gene>
    <name evidence="5" type="ORF">SISSUDRAFT_1067188</name>
</gene>
<dbReference type="GO" id="GO:0005789">
    <property type="term" value="C:endoplasmic reticulum membrane"/>
    <property type="evidence" value="ECO:0007669"/>
    <property type="project" value="TreeGrafter"/>
</dbReference>
<feature type="compositionally biased region" description="Pro residues" evidence="2">
    <location>
        <begin position="263"/>
        <end position="274"/>
    </location>
</feature>
<feature type="compositionally biased region" description="Polar residues" evidence="2">
    <location>
        <begin position="277"/>
        <end position="287"/>
    </location>
</feature>
<dbReference type="InterPro" id="IPR045913">
    <property type="entry name" value="TBC20/Gyp8-like"/>
</dbReference>
<dbReference type="InterPro" id="IPR000195">
    <property type="entry name" value="Rab-GAP-TBC_dom"/>
</dbReference>
<dbReference type="Pfam" id="PF00566">
    <property type="entry name" value="RabGAP-TBC"/>
    <property type="match status" value="1"/>
</dbReference>
<dbReference type="AlphaFoldDB" id="A0A165XEF8"/>
<feature type="transmembrane region" description="Helical" evidence="3">
    <location>
        <begin position="546"/>
        <end position="566"/>
    </location>
</feature>
<reference evidence="5 6" key="1">
    <citation type="journal article" date="2016" name="Mol. Biol. Evol.">
        <title>Comparative Genomics of Early-Diverging Mushroom-Forming Fungi Provides Insights into the Origins of Lignocellulose Decay Capabilities.</title>
        <authorList>
            <person name="Nagy L.G."/>
            <person name="Riley R."/>
            <person name="Tritt A."/>
            <person name="Adam C."/>
            <person name="Daum C."/>
            <person name="Floudas D."/>
            <person name="Sun H."/>
            <person name="Yadav J.S."/>
            <person name="Pangilinan J."/>
            <person name="Larsson K.H."/>
            <person name="Matsuura K."/>
            <person name="Barry K."/>
            <person name="Labutti K."/>
            <person name="Kuo R."/>
            <person name="Ohm R.A."/>
            <person name="Bhattacharya S.S."/>
            <person name="Shirouzu T."/>
            <person name="Yoshinaga Y."/>
            <person name="Martin F.M."/>
            <person name="Grigoriev I.V."/>
            <person name="Hibbett D.S."/>
        </authorList>
    </citation>
    <scope>NUCLEOTIDE SEQUENCE [LARGE SCALE GENOMIC DNA]</scope>
    <source>
        <strain evidence="5 6">HHB10207 ss-3</strain>
    </source>
</reference>
<feature type="compositionally biased region" description="Basic and acidic residues" evidence="2">
    <location>
        <begin position="506"/>
        <end position="515"/>
    </location>
</feature>
<evidence type="ECO:0000313" key="5">
    <source>
        <dbReference type="EMBL" id="KZT32110.1"/>
    </source>
</evidence>
<keyword evidence="1" id="KW-0343">GTPase activation</keyword>
<evidence type="ECO:0000256" key="2">
    <source>
        <dbReference type="SAM" id="MobiDB-lite"/>
    </source>
</evidence>
<evidence type="ECO:0000256" key="1">
    <source>
        <dbReference type="ARBA" id="ARBA00022468"/>
    </source>
</evidence>
<feature type="compositionally biased region" description="Basic residues" evidence="2">
    <location>
        <begin position="516"/>
        <end position="530"/>
    </location>
</feature>
<name>A0A165XEF8_9AGAM</name>
<feature type="region of interest" description="Disordered" evidence="2">
    <location>
        <begin position="50"/>
        <end position="73"/>
    </location>
</feature>
<feature type="compositionally biased region" description="Low complexity" evidence="2">
    <location>
        <begin position="378"/>
        <end position="406"/>
    </location>
</feature>
<dbReference type="InterPro" id="IPR035969">
    <property type="entry name" value="Rab-GAP_TBC_sf"/>
</dbReference>
<feature type="compositionally biased region" description="Basic and acidic residues" evidence="2">
    <location>
        <begin position="357"/>
        <end position="376"/>
    </location>
</feature>
<keyword evidence="3" id="KW-0472">Membrane</keyword>
<feature type="domain" description="Rab-GAP TBC" evidence="4">
    <location>
        <begin position="30"/>
        <end position="221"/>
    </location>
</feature>
<feature type="compositionally biased region" description="Low complexity" evidence="2">
    <location>
        <begin position="288"/>
        <end position="305"/>
    </location>
</feature>
<dbReference type="GO" id="GO:0006888">
    <property type="term" value="P:endoplasmic reticulum to Golgi vesicle-mediated transport"/>
    <property type="evidence" value="ECO:0007669"/>
    <property type="project" value="TreeGrafter"/>
</dbReference>
<dbReference type="OrthoDB" id="206700at2759"/>
<keyword evidence="6" id="KW-1185">Reference proteome</keyword>
<accession>A0A165XEF8</accession>
<dbReference type="GO" id="GO:0005096">
    <property type="term" value="F:GTPase activator activity"/>
    <property type="evidence" value="ECO:0007669"/>
    <property type="project" value="UniProtKB-KW"/>
</dbReference>
<dbReference type="SMART" id="SM00164">
    <property type="entry name" value="TBC"/>
    <property type="match status" value="1"/>
</dbReference>
<proteinExistence type="predicted"/>
<feature type="region of interest" description="Disordered" evidence="2">
    <location>
        <begin position="490"/>
        <end position="533"/>
    </location>
</feature>
<feature type="compositionally biased region" description="Basic and acidic residues" evidence="2">
    <location>
        <begin position="58"/>
        <end position="73"/>
    </location>
</feature>
<sequence>MSLLPLSASALEAMGKNDWERLREISLLPGGFGEARAEIWPFLLHVSKQGSEGGDEMSPAKEEVDEPHHDERQVSLDTDRSFVIYPEEETLGQKQALQSHLQSLIVQTLRRRPKLHYFQGYHDIVSVLMLSLPDQVQVKCVEMMSLHRLRDSMGKGLEPMVGLLRILRNLLRVADPEYAKLLEKDSPLPYFALSNLLTLFSHDVPTLPLIQHIFDWILCRPPIAVVYLTAQLLLERKAEIVKFVEEDDDGMLYAVLNALPPLQDIPPQPSPDPTPSESEQNMNMDARSSSIGSMEDISSSQSLSIPSPPEPESSDAEPRPSEEEEEESGEKEESVTLPESTISLPPPSPGPESDSEQEQKPEPEPEHDQVLVDRHQPTSHSVSPPSPVLSSPILPSSPQSPTSDPSSPSPSLPPSRSHSNQTSSSKPLTPPINLPTLLKNTDTLYLTHPPSSPLLSIPTILGPNSVIHTYSENKGHMPFEDEPGKIVFPYIPTPPPSDEEEEEDEGKGREKEGRREKLRKWKERSRRGGRGGRVTIPGGLEVDRNLVLAGAAAVVVVGVLIAIYSSPSPNDAGKWRKAGRWMRSKVFDWEQFFV</sequence>
<evidence type="ECO:0000259" key="4">
    <source>
        <dbReference type="PROSITE" id="PS50086"/>
    </source>
</evidence>
<protein>
    <recommendedName>
        <fullName evidence="4">Rab-GAP TBC domain-containing protein</fullName>
    </recommendedName>
</protein>
<dbReference type="PROSITE" id="PS50086">
    <property type="entry name" value="TBC_RABGAP"/>
    <property type="match status" value="1"/>
</dbReference>
<evidence type="ECO:0000313" key="6">
    <source>
        <dbReference type="Proteomes" id="UP000076798"/>
    </source>
</evidence>
<dbReference type="PANTHER" id="PTHR20913:SF7">
    <property type="entry name" value="RE60063P"/>
    <property type="match status" value="1"/>
</dbReference>
<dbReference type="EMBL" id="KV428385">
    <property type="protein sequence ID" value="KZT32110.1"/>
    <property type="molecule type" value="Genomic_DNA"/>
</dbReference>
<organism evidence="5 6">
    <name type="scientific">Sistotremastrum suecicum HHB10207 ss-3</name>
    <dbReference type="NCBI Taxonomy" id="1314776"/>
    <lineage>
        <taxon>Eukaryota</taxon>
        <taxon>Fungi</taxon>
        <taxon>Dikarya</taxon>
        <taxon>Basidiomycota</taxon>
        <taxon>Agaricomycotina</taxon>
        <taxon>Agaricomycetes</taxon>
        <taxon>Sistotremastrales</taxon>
        <taxon>Sistotremastraceae</taxon>
        <taxon>Sistotremastrum</taxon>
    </lineage>
</organism>
<keyword evidence="3" id="KW-1133">Transmembrane helix</keyword>
<dbReference type="Gene3D" id="1.10.472.80">
    <property type="entry name" value="Ypt/Rab-GAP domain of gyp1p, domain 3"/>
    <property type="match status" value="1"/>
</dbReference>
<keyword evidence="3" id="KW-0812">Transmembrane</keyword>